<evidence type="ECO:0000256" key="5">
    <source>
        <dbReference type="ARBA" id="ARBA00022725"/>
    </source>
</evidence>
<name>A0A4E0RNU8_9HYME</name>
<evidence type="ECO:0000313" key="11">
    <source>
        <dbReference type="EMBL" id="THK33096.1"/>
    </source>
</evidence>
<keyword evidence="7 10" id="KW-0472">Membrane</keyword>
<keyword evidence="8 10" id="KW-0675">Receptor</keyword>
<organism evidence="11 12">
    <name type="scientific">Diachasma alloeum</name>
    <dbReference type="NCBI Taxonomy" id="454923"/>
    <lineage>
        <taxon>Eukaryota</taxon>
        <taxon>Metazoa</taxon>
        <taxon>Ecdysozoa</taxon>
        <taxon>Arthropoda</taxon>
        <taxon>Hexapoda</taxon>
        <taxon>Insecta</taxon>
        <taxon>Pterygota</taxon>
        <taxon>Neoptera</taxon>
        <taxon>Endopterygota</taxon>
        <taxon>Hymenoptera</taxon>
        <taxon>Apocrita</taxon>
        <taxon>Ichneumonoidea</taxon>
        <taxon>Braconidae</taxon>
        <taxon>Opiinae</taxon>
        <taxon>Diachasma</taxon>
    </lineage>
</organism>
<evidence type="ECO:0000256" key="8">
    <source>
        <dbReference type="ARBA" id="ARBA00023170"/>
    </source>
</evidence>
<dbReference type="PANTHER" id="PTHR21137">
    <property type="entry name" value="ODORANT RECEPTOR"/>
    <property type="match status" value="1"/>
</dbReference>
<dbReference type="OrthoDB" id="6604226at2759"/>
<dbReference type="GO" id="GO:0005886">
    <property type="term" value="C:plasma membrane"/>
    <property type="evidence" value="ECO:0007669"/>
    <property type="project" value="UniProtKB-SubCell"/>
</dbReference>
<evidence type="ECO:0000313" key="12">
    <source>
        <dbReference type="Proteomes" id="UP000297026"/>
    </source>
</evidence>
<keyword evidence="5 10" id="KW-0552">Olfaction</keyword>
<evidence type="ECO:0000256" key="2">
    <source>
        <dbReference type="ARBA" id="ARBA00022475"/>
    </source>
</evidence>
<protein>
    <recommendedName>
        <fullName evidence="10">Odorant receptor</fullName>
    </recommendedName>
</protein>
<keyword evidence="2" id="KW-1003">Cell membrane</keyword>
<feature type="transmembrane region" description="Helical" evidence="10">
    <location>
        <begin position="71"/>
        <end position="89"/>
    </location>
</feature>
<dbReference type="GO" id="GO:0007165">
    <property type="term" value="P:signal transduction"/>
    <property type="evidence" value="ECO:0007669"/>
    <property type="project" value="UniProtKB-KW"/>
</dbReference>
<proteinExistence type="inferred from homology"/>
<dbReference type="Proteomes" id="UP000297026">
    <property type="component" value="Unassembled WGS sequence"/>
</dbReference>
<dbReference type="Pfam" id="PF02949">
    <property type="entry name" value="7tm_6"/>
    <property type="match status" value="1"/>
</dbReference>
<accession>A0A4E0RNU8</accession>
<dbReference type="InterPro" id="IPR004117">
    <property type="entry name" value="7tm6_olfct_rcpt"/>
</dbReference>
<evidence type="ECO:0000256" key="1">
    <source>
        <dbReference type="ARBA" id="ARBA00004651"/>
    </source>
</evidence>
<feature type="transmembrane region" description="Helical" evidence="10">
    <location>
        <begin position="186"/>
        <end position="206"/>
    </location>
</feature>
<comment type="caution">
    <text evidence="10">Lacks conserved residue(s) required for the propagation of feature annotation.</text>
</comment>
<keyword evidence="9 10" id="KW-0807">Transducer</keyword>
<evidence type="ECO:0000256" key="10">
    <source>
        <dbReference type="RuleBase" id="RU351113"/>
    </source>
</evidence>
<reference evidence="11" key="1">
    <citation type="submission" date="2019-02" db="EMBL/GenBank/DDBJ databases">
        <title>Genome of the parasitoid wasp Diachasma alloeum, an emerging model for ecological speciation and transitions to asexual reproduction.</title>
        <authorList>
            <person name="Robertson H.M."/>
            <person name="Walden K.K."/>
            <person name="Tvedte E.S."/>
            <person name="Hood G.R."/>
            <person name="Feder J.L."/>
            <person name="Forbes A.A."/>
            <person name="Logsdon J.M."/>
            <person name="Mcelroy K.E."/>
        </authorList>
    </citation>
    <scope>NUCLEOTIDE SEQUENCE [LARGE SCALE GENOMIC DNA]</scope>
    <source>
        <strain evidence="11">Michigan</strain>
    </source>
</reference>
<feature type="transmembrane region" description="Helical" evidence="10">
    <location>
        <begin position="297"/>
        <end position="320"/>
    </location>
</feature>
<evidence type="ECO:0000256" key="4">
    <source>
        <dbReference type="ARBA" id="ARBA00022692"/>
    </source>
</evidence>
<feature type="transmembrane region" description="Helical" evidence="10">
    <location>
        <begin position="264"/>
        <end position="291"/>
    </location>
</feature>
<gene>
    <name evidence="11" type="primary">Or31</name>
    <name evidence="11" type="ORF">DALL_DALL000281</name>
</gene>
<sequence length="397" mass="45863">MANAGWNKDTRYALGWYRGLIRILGIWPLDSRGLFSTLRILIVISIQIILVAIFVQNWIVKGNCGTITELVDAVSLITTSLMAVIKILLPSIHRNRVSSIVNSALQDWSDVEDKKSWEIMRRYAYIGRLVFIVQMFGAYMTIIPLILMSLPKFVEVEHLDNKSVFLRNIPIGPKCWVSLEISALTYFLYYIFVCLHLFILATAYLGGDVFAFGLAMHLCGQFQLLYRSLDELDGDETESIQRARVARFSKRHNQLLKLADDFEAAFHMLIFFELGANTFIISISEIILLWACKVGDTQIISAMAIRIYLMYIQIFMYSYIGEHLSTQAEKLQVAIYNSPWYGMSPAIVRDMKFIMMRNNYLFHLTAGKIWNMDYENFKSIVRSMFSYFSILRLILNE</sequence>
<keyword evidence="4 10" id="KW-0812">Transmembrane</keyword>
<comment type="subcellular location">
    <subcellularLocation>
        <location evidence="1 10">Cell membrane</location>
        <topology evidence="1 10">Multi-pass membrane protein</topology>
    </subcellularLocation>
</comment>
<evidence type="ECO:0000256" key="6">
    <source>
        <dbReference type="ARBA" id="ARBA00022989"/>
    </source>
</evidence>
<dbReference type="PANTHER" id="PTHR21137:SF35">
    <property type="entry name" value="ODORANT RECEPTOR 19A-RELATED"/>
    <property type="match status" value="1"/>
</dbReference>
<evidence type="ECO:0000256" key="9">
    <source>
        <dbReference type="ARBA" id="ARBA00023224"/>
    </source>
</evidence>
<keyword evidence="12" id="KW-1185">Reference proteome</keyword>
<evidence type="ECO:0000256" key="7">
    <source>
        <dbReference type="ARBA" id="ARBA00023136"/>
    </source>
</evidence>
<evidence type="ECO:0000256" key="3">
    <source>
        <dbReference type="ARBA" id="ARBA00022606"/>
    </source>
</evidence>
<dbReference type="AlphaFoldDB" id="A0A4E0RNU8"/>
<comment type="similarity">
    <text evidence="10">Belongs to the insect chemoreceptor superfamily. Heteromeric odorant receptor channel (TC 1.A.69) family.</text>
</comment>
<dbReference type="EMBL" id="ML158677">
    <property type="protein sequence ID" value="THK33096.1"/>
    <property type="molecule type" value="Genomic_DNA"/>
</dbReference>
<keyword evidence="6 10" id="KW-1133">Transmembrane helix</keyword>
<feature type="transmembrane region" description="Helical" evidence="10">
    <location>
        <begin position="40"/>
        <end position="59"/>
    </location>
</feature>
<dbReference type="GO" id="GO:0005549">
    <property type="term" value="F:odorant binding"/>
    <property type="evidence" value="ECO:0007669"/>
    <property type="project" value="InterPro"/>
</dbReference>
<dbReference type="GO" id="GO:0004984">
    <property type="term" value="F:olfactory receptor activity"/>
    <property type="evidence" value="ECO:0007669"/>
    <property type="project" value="InterPro"/>
</dbReference>
<keyword evidence="3 10" id="KW-0716">Sensory transduction</keyword>
<feature type="transmembrane region" description="Helical" evidence="10">
    <location>
        <begin position="125"/>
        <end position="147"/>
    </location>
</feature>